<reference evidence="1 2" key="1">
    <citation type="submission" date="2016-03" db="EMBL/GenBank/DDBJ databases">
        <title>Comparative genomics of human isolates of Fusobacterium necrophorum.</title>
        <authorList>
            <person name="Jensen A."/>
            <person name="Bank S."/>
            <person name="Andersen P.S."/>
            <person name="Kristensen L.H."/>
            <person name="Prag J."/>
        </authorList>
    </citation>
    <scope>NUCLEOTIDE SEQUENCE [LARGE SCALE GENOMIC DNA]</scope>
    <source>
        <strain evidence="1 2">LS_1264</strain>
    </source>
</reference>
<sequence length="110" mass="13522">MKWKAFFKNWGEGLPSLFFYLKKMKEREKMFIEVTKEEVKLITDFRKRKNEEKIFKNHLENYKKVIAEMKMVISNLDNFLNDDDFYDIFREECDEEIFNSLKDIVDEINS</sequence>
<dbReference type="Proteomes" id="UP000075816">
    <property type="component" value="Unassembled WGS sequence"/>
</dbReference>
<name>A0A162J7U3_9FUSO</name>
<evidence type="ECO:0000313" key="1">
    <source>
        <dbReference type="EMBL" id="KYL05295.1"/>
    </source>
</evidence>
<organism evidence="1 2">
    <name type="scientific">Fusobacterium necrophorum subsp. funduliforme</name>
    <dbReference type="NCBI Taxonomy" id="143387"/>
    <lineage>
        <taxon>Bacteria</taxon>
        <taxon>Fusobacteriati</taxon>
        <taxon>Fusobacteriota</taxon>
        <taxon>Fusobacteriia</taxon>
        <taxon>Fusobacteriales</taxon>
        <taxon>Fusobacteriaceae</taxon>
        <taxon>Fusobacterium</taxon>
    </lineage>
</organism>
<accession>A0A162J7U3</accession>
<proteinExistence type="predicted"/>
<dbReference type="EMBL" id="LVEA01000001">
    <property type="protein sequence ID" value="KYL05295.1"/>
    <property type="molecule type" value="Genomic_DNA"/>
</dbReference>
<comment type="caution">
    <text evidence="1">The sequence shown here is derived from an EMBL/GenBank/DDBJ whole genome shotgun (WGS) entry which is preliminary data.</text>
</comment>
<protein>
    <submittedName>
        <fullName evidence="1">Uncharacterized protein</fullName>
    </submittedName>
</protein>
<evidence type="ECO:0000313" key="2">
    <source>
        <dbReference type="Proteomes" id="UP000075816"/>
    </source>
</evidence>
<gene>
    <name evidence="1" type="ORF">A2J07_00740</name>
</gene>
<dbReference type="AlphaFoldDB" id="A0A162J7U3"/>